<dbReference type="Proteomes" id="UP000828390">
    <property type="component" value="Unassembled WGS sequence"/>
</dbReference>
<protein>
    <submittedName>
        <fullName evidence="1">Uncharacterized protein</fullName>
    </submittedName>
</protein>
<evidence type="ECO:0000313" key="1">
    <source>
        <dbReference type="EMBL" id="KAH3725500.1"/>
    </source>
</evidence>
<keyword evidence="2" id="KW-1185">Reference proteome</keyword>
<reference evidence="1" key="1">
    <citation type="journal article" date="2019" name="bioRxiv">
        <title>The Genome of the Zebra Mussel, Dreissena polymorpha: A Resource for Invasive Species Research.</title>
        <authorList>
            <person name="McCartney M.A."/>
            <person name="Auch B."/>
            <person name="Kono T."/>
            <person name="Mallez S."/>
            <person name="Zhang Y."/>
            <person name="Obille A."/>
            <person name="Becker A."/>
            <person name="Abrahante J.E."/>
            <person name="Garbe J."/>
            <person name="Badalamenti J.P."/>
            <person name="Herman A."/>
            <person name="Mangelson H."/>
            <person name="Liachko I."/>
            <person name="Sullivan S."/>
            <person name="Sone E.D."/>
            <person name="Koren S."/>
            <person name="Silverstein K.A.T."/>
            <person name="Beckman K.B."/>
            <person name="Gohl D.M."/>
        </authorList>
    </citation>
    <scope>NUCLEOTIDE SEQUENCE</scope>
    <source>
        <strain evidence="1">Duluth1</strain>
        <tissue evidence="1">Whole animal</tissue>
    </source>
</reference>
<proteinExistence type="predicted"/>
<name>A0A9D4HNW7_DREPO</name>
<accession>A0A9D4HNW7</accession>
<dbReference type="EMBL" id="JAIWYP010000012">
    <property type="protein sequence ID" value="KAH3725500.1"/>
    <property type="molecule type" value="Genomic_DNA"/>
</dbReference>
<sequence length="54" mass="6330">MGAPVHTKSRGRRVDSTQAIYGRLRRSHCSRHSNFEEMSYEELKKIILEIKLIT</sequence>
<reference evidence="1" key="2">
    <citation type="submission" date="2020-11" db="EMBL/GenBank/DDBJ databases">
        <authorList>
            <person name="McCartney M.A."/>
            <person name="Auch B."/>
            <person name="Kono T."/>
            <person name="Mallez S."/>
            <person name="Becker A."/>
            <person name="Gohl D.M."/>
            <person name="Silverstein K.A.T."/>
            <person name="Koren S."/>
            <person name="Bechman K.B."/>
            <person name="Herman A."/>
            <person name="Abrahante J.E."/>
            <person name="Garbe J."/>
        </authorList>
    </citation>
    <scope>NUCLEOTIDE SEQUENCE</scope>
    <source>
        <strain evidence="1">Duluth1</strain>
        <tissue evidence="1">Whole animal</tissue>
    </source>
</reference>
<evidence type="ECO:0000313" key="2">
    <source>
        <dbReference type="Proteomes" id="UP000828390"/>
    </source>
</evidence>
<comment type="caution">
    <text evidence="1">The sequence shown here is derived from an EMBL/GenBank/DDBJ whole genome shotgun (WGS) entry which is preliminary data.</text>
</comment>
<dbReference type="AlphaFoldDB" id="A0A9D4HNW7"/>
<gene>
    <name evidence="1" type="ORF">DPMN_051344</name>
</gene>
<organism evidence="1 2">
    <name type="scientific">Dreissena polymorpha</name>
    <name type="common">Zebra mussel</name>
    <name type="synonym">Mytilus polymorpha</name>
    <dbReference type="NCBI Taxonomy" id="45954"/>
    <lineage>
        <taxon>Eukaryota</taxon>
        <taxon>Metazoa</taxon>
        <taxon>Spiralia</taxon>
        <taxon>Lophotrochozoa</taxon>
        <taxon>Mollusca</taxon>
        <taxon>Bivalvia</taxon>
        <taxon>Autobranchia</taxon>
        <taxon>Heteroconchia</taxon>
        <taxon>Euheterodonta</taxon>
        <taxon>Imparidentia</taxon>
        <taxon>Neoheterodontei</taxon>
        <taxon>Myida</taxon>
        <taxon>Dreissenoidea</taxon>
        <taxon>Dreissenidae</taxon>
        <taxon>Dreissena</taxon>
    </lineage>
</organism>